<dbReference type="InterPro" id="IPR002048">
    <property type="entry name" value="EF_hand_dom"/>
</dbReference>
<feature type="domain" description="EF-hand" evidence="1">
    <location>
        <begin position="71"/>
        <end position="106"/>
    </location>
</feature>
<protein>
    <recommendedName>
        <fullName evidence="1">EF-hand domain-containing protein</fullName>
    </recommendedName>
</protein>
<dbReference type="AlphaFoldDB" id="A0A0M0JT56"/>
<dbReference type="PROSITE" id="PS50222">
    <property type="entry name" value="EF_HAND_2"/>
    <property type="match status" value="1"/>
</dbReference>
<name>A0A0M0JT56_9EUKA</name>
<reference evidence="3" key="1">
    <citation type="journal article" date="2015" name="PLoS Genet.">
        <title>Genome Sequence and Transcriptome Analyses of Chrysochromulina tobin: Metabolic Tools for Enhanced Algal Fitness in the Prominent Order Prymnesiales (Haptophyceae).</title>
        <authorList>
            <person name="Hovde B.T."/>
            <person name="Deodato C.R."/>
            <person name="Hunsperger H.M."/>
            <person name="Ryken S.A."/>
            <person name="Yost W."/>
            <person name="Jha R.K."/>
            <person name="Patterson J."/>
            <person name="Monnat R.J. Jr."/>
            <person name="Barlow S.B."/>
            <person name="Starkenburg S.R."/>
            <person name="Cattolico R.A."/>
        </authorList>
    </citation>
    <scope>NUCLEOTIDE SEQUENCE</scope>
    <source>
        <strain evidence="3">CCMP291</strain>
    </source>
</reference>
<dbReference type="Proteomes" id="UP000037460">
    <property type="component" value="Unassembled WGS sequence"/>
</dbReference>
<dbReference type="GO" id="GO:0005509">
    <property type="term" value="F:calcium ion binding"/>
    <property type="evidence" value="ECO:0007669"/>
    <property type="project" value="InterPro"/>
</dbReference>
<evidence type="ECO:0000313" key="3">
    <source>
        <dbReference type="Proteomes" id="UP000037460"/>
    </source>
</evidence>
<evidence type="ECO:0000313" key="2">
    <source>
        <dbReference type="EMBL" id="KOO29836.1"/>
    </source>
</evidence>
<sequence length="227" mass="24713">MELTLPSATLLGPMLSMIRDHESLWGGLPTSWAFEWGAVGAEDDAQDDAAVVPTAECEDDLDGDDAWWQQAAVEDATELIHAWDDDGDGLASFDEIRRSLGRTDATLGALLPICMRADVLGSAATRSAMGLLVGTPKCNATLVRSADFRGRVRLLDAVGLSRIQEWRWYRDWNIIPEPFVTSADFLVPHIAALLFARLSTVVLERDGGAVDLRRCIESRECEAAVAG</sequence>
<dbReference type="EMBL" id="JWZX01002348">
    <property type="protein sequence ID" value="KOO29836.1"/>
    <property type="molecule type" value="Genomic_DNA"/>
</dbReference>
<comment type="caution">
    <text evidence="2">The sequence shown here is derived from an EMBL/GenBank/DDBJ whole genome shotgun (WGS) entry which is preliminary data.</text>
</comment>
<keyword evidence="3" id="KW-1185">Reference proteome</keyword>
<organism evidence="2 3">
    <name type="scientific">Chrysochromulina tobinii</name>
    <dbReference type="NCBI Taxonomy" id="1460289"/>
    <lineage>
        <taxon>Eukaryota</taxon>
        <taxon>Haptista</taxon>
        <taxon>Haptophyta</taxon>
        <taxon>Prymnesiophyceae</taxon>
        <taxon>Prymnesiales</taxon>
        <taxon>Chrysochromulinaceae</taxon>
        <taxon>Chrysochromulina</taxon>
    </lineage>
</organism>
<gene>
    <name evidence="2" type="ORF">Ctob_013180</name>
</gene>
<proteinExistence type="predicted"/>
<evidence type="ECO:0000259" key="1">
    <source>
        <dbReference type="PROSITE" id="PS50222"/>
    </source>
</evidence>
<accession>A0A0M0JT56</accession>